<evidence type="ECO:0000259" key="8">
    <source>
        <dbReference type="PROSITE" id="PS50110"/>
    </source>
</evidence>
<feature type="domain" description="Sigma-54 factor interaction" evidence="7">
    <location>
        <begin position="149"/>
        <end position="376"/>
    </location>
</feature>
<keyword evidence="5" id="KW-0597">Phosphoprotein</keyword>
<keyword evidence="1" id="KW-0547">Nucleotide-binding</keyword>
<dbReference type="Pfam" id="PF00072">
    <property type="entry name" value="Response_reg"/>
    <property type="match status" value="1"/>
</dbReference>
<evidence type="ECO:0000256" key="5">
    <source>
        <dbReference type="PROSITE-ProRule" id="PRU00169"/>
    </source>
</evidence>
<evidence type="ECO:0000256" key="3">
    <source>
        <dbReference type="ARBA" id="ARBA00023015"/>
    </source>
</evidence>
<dbReference type="GO" id="GO:0006355">
    <property type="term" value="P:regulation of DNA-templated transcription"/>
    <property type="evidence" value="ECO:0007669"/>
    <property type="project" value="InterPro"/>
</dbReference>
<dbReference type="PROSITE" id="PS50045">
    <property type="entry name" value="SIGMA54_INTERACT_4"/>
    <property type="match status" value="1"/>
</dbReference>
<dbReference type="PANTHER" id="PTHR32071:SF99">
    <property type="entry name" value="TRANSCRIPTIONAL REGULATORY PROTEIN"/>
    <property type="match status" value="1"/>
</dbReference>
<feature type="domain" description="Response regulatory" evidence="8">
    <location>
        <begin position="5"/>
        <end position="121"/>
    </location>
</feature>
<keyword evidence="10" id="KW-1185">Reference proteome</keyword>
<dbReference type="InterPro" id="IPR002197">
    <property type="entry name" value="HTH_Fis"/>
</dbReference>
<name>A0A7X6ID76_9BACT</name>
<dbReference type="PROSITE" id="PS50110">
    <property type="entry name" value="RESPONSE_REGULATORY"/>
    <property type="match status" value="1"/>
</dbReference>
<keyword evidence="2" id="KW-0067">ATP-binding</keyword>
<dbReference type="InterPro" id="IPR001789">
    <property type="entry name" value="Sig_transdc_resp-reg_receiver"/>
</dbReference>
<evidence type="ECO:0000256" key="1">
    <source>
        <dbReference type="ARBA" id="ARBA00022741"/>
    </source>
</evidence>
<dbReference type="Pfam" id="PF25601">
    <property type="entry name" value="AAA_lid_14"/>
    <property type="match status" value="1"/>
</dbReference>
<dbReference type="Proteomes" id="UP000534783">
    <property type="component" value="Unassembled WGS sequence"/>
</dbReference>
<dbReference type="EMBL" id="VTOW01000009">
    <property type="protein sequence ID" value="NKE73616.1"/>
    <property type="molecule type" value="Genomic_DNA"/>
</dbReference>
<dbReference type="Pfam" id="PF00158">
    <property type="entry name" value="Sigma54_activat"/>
    <property type="match status" value="1"/>
</dbReference>
<evidence type="ECO:0000256" key="2">
    <source>
        <dbReference type="ARBA" id="ARBA00022840"/>
    </source>
</evidence>
<dbReference type="Pfam" id="PF02954">
    <property type="entry name" value="HTH_8"/>
    <property type="match status" value="1"/>
</dbReference>
<dbReference type="Gene3D" id="3.40.50.300">
    <property type="entry name" value="P-loop containing nucleotide triphosphate hydrolases"/>
    <property type="match status" value="1"/>
</dbReference>
<accession>A0A7X6ID76</accession>
<dbReference type="Gene3D" id="3.40.50.2300">
    <property type="match status" value="1"/>
</dbReference>
<dbReference type="InterPro" id="IPR011006">
    <property type="entry name" value="CheY-like_superfamily"/>
</dbReference>
<dbReference type="GO" id="GO:0043565">
    <property type="term" value="F:sequence-specific DNA binding"/>
    <property type="evidence" value="ECO:0007669"/>
    <property type="project" value="InterPro"/>
</dbReference>
<dbReference type="InterPro" id="IPR027417">
    <property type="entry name" value="P-loop_NTPase"/>
</dbReference>
<reference evidence="9 10" key="1">
    <citation type="journal article" date="2020" name="Nature">
        <title>Bacterial chemolithoautotrophy via manganese oxidation.</title>
        <authorList>
            <person name="Yu H."/>
            <person name="Leadbetter J.R."/>
        </authorList>
    </citation>
    <scope>NUCLEOTIDE SEQUENCE [LARGE SCALE GENOMIC DNA]</scope>
    <source>
        <strain evidence="9 10">Mn-1</strain>
    </source>
</reference>
<dbReference type="SMART" id="SM00382">
    <property type="entry name" value="AAA"/>
    <property type="match status" value="1"/>
</dbReference>
<evidence type="ECO:0000313" key="10">
    <source>
        <dbReference type="Proteomes" id="UP000534783"/>
    </source>
</evidence>
<dbReference type="GO" id="GO:0005524">
    <property type="term" value="F:ATP binding"/>
    <property type="evidence" value="ECO:0007669"/>
    <property type="project" value="UniProtKB-KW"/>
</dbReference>
<gene>
    <name evidence="9" type="ORF">MNODULE_22930</name>
</gene>
<dbReference type="CDD" id="cd00156">
    <property type="entry name" value="REC"/>
    <property type="match status" value="1"/>
</dbReference>
<comment type="caution">
    <text evidence="9">The sequence shown here is derived from an EMBL/GenBank/DDBJ whole genome shotgun (WGS) entry which is preliminary data.</text>
</comment>
<feature type="region of interest" description="Disordered" evidence="6">
    <location>
        <begin position="393"/>
        <end position="416"/>
    </location>
</feature>
<keyword evidence="4" id="KW-0804">Transcription</keyword>
<keyword evidence="3" id="KW-0805">Transcription regulation</keyword>
<dbReference type="SUPFAM" id="SSF46689">
    <property type="entry name" value="Homeodomain-like"/>
    <property type="match status" value="1"/>
</dbReference>
<dbReference type="Gene3D" id="1.10.10.60">
    <property type="entry name" value="Homeodomain-like"/>
    <property type="match status" value="1"/>
</dbReference>
<evidence type="ECO:0000256" key="6">
    <source>
        <dbReference type="SAM" id="MobiDB-lite"/>
    </source>
</evidence>
<dbReference type="GO" id="GO:0000160">
    <property type="term" value="P:phosphorelay signal transduction system"/>
    <property type="evidence" value="ECO:0007669"/>
    <property type="project" value="InterPro"/>
</dbReference>
<dbReference type="Gene3D" id="1.10.8.60">
    <property type="match status" value="1"/>
</dbReference>
<proteinExistence type="predicted"/>
<dbReference type="SMART" id="SM00448">
    <property type="entry name" value="REC"/>
    <property type="match status" value="1"/>
</dbReference>
<dbReference type="CDD" id="cd00009">
    <property type="entry name" value="AAA"/>
    <property type="match status" value="1"/>
</dbReference>
<dbReference type="PANTHER" id="PTHR32071">
    <property type="entry name" value="TRANSCRIPTIONAL REGULATORY PROTEIN"/>
    <property type="match status" value="1"/>
</dbReference>
<organism evidence="9 10">
    <name type="scientific">Candidatus Manganitrophus noduliformans</name>
    <dbReference type="NCBI Taxonomy" id="2606439"/>
    <lineage>
        <taxon>Bacteria</taxon>
        <taxon>Pseudomonadati</taxon>
        <taxon>Nitrospirota</taxon>
        <taxon>Nitrospiria</taxon>
        <taxon>Candidatus Troglogloeales</taxon>
        <taxon>Candidatus Manganitrophaceae</taxon>
        <taxon>Candidatus Manganitrophus</taxon>
    </lineage>
</organism>
<dbReference type="RefSeq" id="WP_168063579.1">
    <property type="nucleotide sequence ID" value="NZ_VTOW01000009.1"/>
</dbReference>
<evidence type="ECO:0000313" key="9">
    <source>
        <dbReference type="EMBL" id="NKE73616.1"/>
    </source>
</evidence>
<dbReference type="SUPFAM" id="SSF52540">
    <property type="entry name" value="P-loop containing nucleoside triphosphate hydrolases"/>
    <property type="match status" value="1"/>
</dbReference>
<dbReference type="InterPro" id="IPR003593">
    <property type="entry name" value="AAA+_ATPase"/>
</dbReference>
<evidence type="ECO:0000259" key="7">
    <source>
        <dbReference type="PROSITE" id="PS50045"/>
    </source>
</evidence>
<dbReference type="SUPFAM" id="SSF52172">
    <property type="entry name" value="CheY-like"/>
    <property type="match status" value="1"/>
</dbReference>
<dbReference type="InterPro" id="IPR002078">
    <property type="entry name" value="Sigma_54_int"/>
</dbReference>
<protein>
    <submittedName>
        <fullName evidence="9">Sigma-54-dependent Fis family transcriptional regulator</fullName>
    </submittedName>
</protein>
<sequence>MENSHILIVEDDPRYIKLYSDALETHRYTLDVERELSAGLQAVQKNVPDLVLLDLSFDGTPEGGLTFISAALENQADLPIIIISAHSDSAIINKALDLGAVDYIVKDHSLHELLPIRVHHTLKRTLFEKRRKTQIELHNGFIFGPGKIIIGQSPKMLEVYALIEKVARSRSTALILGESGTGKELVAEAIHDRKESAAPYISIDCGAVPESVLESELFGVKARYPGFHNTEPLIGKMEVVGEGTLLLDEIGNMGIGLQAKLLRVLEERRFSPLGSEKIQFLAQIIASTNIDFKLAIESKRFREDLYYRLNDVPILLPPLRERKEDIPLVVSYILDQYRFQTDRTVEVLPQTLEKLIEYDWPGNVRELVKTVHRALIGTQSQYLTPKHIELSGSGATRSRAESGAANEPEKPSPPIVGNYKKMVQEYQKKLLRLALDRTKGNQSEAAKLLGLHRTHFIRLINFHGLNKTEEM</sequence>
<evidence type="ECO:0000256" key="4">
    <source>
        <dbReference type="ARBA" id="ARBA00023163"/>
    </source>
</evidence>
<dbReference type="InterPro" id="IPR058031">
    <property type="entry name" value="AAA_lid_NorR"/>
</dbReference>
<dbReference type="InterPro" id="IPR009057">
    <property type="entry name" value="Homeodomain-like_sf"/>
</dbReference>
<dbReference type="AlphaFoldDB" id="A0A7X6ID76"/>
<feature type="modified residue" description="4-aspartylphosphate" evidence="5">
    <location>
        <position position="54"/>
    </location>
</feature>
<dbReference type="PRINTS" id="PR01590">
    <property type="entry name" value="HTHFIS"/>
</dbReference>